<feature type="region of interest" description="Disordered" evidence="1">
    <location>
        <begin position="329"/>
        <end position="366"/>
    </location>
</feature>
<feature type="compositionally biased region" description="Low complexity" evidence="1">
    <location>
        <begin position="67"/>
        <end position="78"/>
    </location>
</feature>
<keyword evidence="3" id="KW-0282">Flagellum</keyword>
<dbReference type="Gene3D" id="3.30.750.140">
    <property type="match status" value="1"/>
</dbReference>
<evidence type="ECO:0000313" key="3">
    <source>
        <dbReference type="EMBL" id="SBV36100.1"/>
    </source>
</evidence>
<sequence>MNGLSFPVAPAPASTASTTQATGNGGDKSGGDAFKHLLDGADSPAKAGSKESAGKPRPAPGRASNVADDTAATGETTGKSTDTAVHGDASAAANDDAPGEAPWPPPGLPMITPADSALPPGADTQLAVTPVMAPATHPTSLPTPETAAPAATASPPLPTALSAAMATTTAAMTTQPAAAETASPSPVAEALASLAGDAKAANADSDAAPAPLPNFGHLLQGSAAAPVRAEATPFTGELAKPVAVHTPDFDEAIGARIGWLAEQKIGHAHIRVTPNDLGPVEVRLQLEGDRVHASFTSAHADVRHALENSLPKLREMLGEQGMQLANADVGQHSDPRANSGNEQAGAGAGGGDTETATPGAEQPAITARGIRLRGLLDTYA</sequence>
<keyword evidence="3" id="KW-0969">Cilium</keyword>
<dbReference type="AlphaFoldDB" id="A0A1Y5Q1I8"/>
<dbReference type="PANTHER" id="PTHR37533">
    <property type="entry name" value="FLAGELLAR HOOK-LENGTH CONTROL PROTEIN"/>
    <property type="match status" value="1"/>
</dbReference>
<feature type="compositionally biased region" description="Low complexity" evidence="1">
    <location>
        <begin position="11"/>
        <end position="22"/>
    </location>
</feature>
<feature type="region of interest" description="Disordered" evidence="1">
    <location>
        <begin position="1"/>
        <end position="156"/>
    </location>
</feature>
<dbReference type="PANTHER" id="PTHR37533:SF2">
    <property type="entry name" value="FLAGELLAR HOOK-LENGTH CONTROL PROTEIN"/>
    <property type="match status" value="1"/>
</dbReference>
<dbReference type="CDD" id="cd17470">
    <property type="entry name" value="T3SS_Flik_C"/>
    <property type="match status" value="1"/>
</dbReference>
<reference evidence="3" key="1">
    <citation type="submission" date="2016-03" db="EMBL/GenBank/DDBJ databases">
        <authorList>
            <person name="Ploux O."/>
        </authorList>
    </citation>
    <scope>NUCLEOTIDE SEQUENCE</scope>
    <source>
        <strain evidence="3">UC10</strain>
    </source>
</reference>
<proteinExistence type="predicted"/>
<keyword evidence="3" id="KW-0966">Cell projection</keyword>
<gene>
    <name evidence="3" type="primary">fliK</name>
    <name evidence="3" type="ORF">STPYR_11030</name>
</gene>
<name>A0A1Y5Q1I8_9GAMM</name>
<dbReference type="InterPro" id="IPR021136">
    <property type="entry name" value="Flagellar_hook_control-like_C"/>
</dbReference>
<dbReference type="EMBL" id="FLTS01000001">
    <property type="protein sequence ID" value="SBV36100.1"/>
    <property type="molecule type" value="Genomic_DNA"/>
</dbReference>
<feature type="compositionally biased region" description="Low complexity" evidence="1">
    <location>
        <begin position="138"/>
        <end position="156"/>
    </location>
</feature>
<protein>
    <submittedName>
        <fullName evidence="3">Flagellar hook-length control protein FliK</fullName>
    </submittedName>
</protein>
<dbReference type="InterPro" id="IPR052563">
    <property type="entry name" value="FliK"/>
</dbReference>
<organism evidence="3">
    <name type="scientific">uncultured Stenotrophomonas sp</name>
    <dbReference type="NCBI Taxonomy" id="165438"/>
    <lineage>
        <taxon>Bacteria</taxon>
        <taxon>Pseudomonadati</taxon>
        <taxon>Pseudomonadota</taxon>
        <taxon>Gammaproteobacteria</taxon>
        <taxon>Lysobacterales</taxon>
        <taxon>Lysobacteraceae</taxon>
        <taxon>Stenotrophomonas</taxon>
        <taxon>environmental samples</taxon>
    </lineage>
</organism>
<feature type="domain" description="Flagellar hook-length control protein-like C-terminal" evidence="2">
    <location>
        <begin position="256"/>
        <end position="336"/>
    </location>
</feature>
<evidence type="ECO:0000256" key="1">
    <source>
        <dbReference type="SAM" id="MobiDB-lite"/>
    </source>
</evidence>
<dbReference type="InterPro" id="IPR038610">
    <property type="entry name" value="FliK-like_C_sf"/>
</dbReference>
<accession>A0A1Y5Q1I8</accession>
<dbReference type="Pfam" id="PF02120">
    <property type="entry name" value="Flg_hook"/>
    <property type="match status" value="1"/>
</dbReference>
<feature type="compositionally biased region" description="Basic and acidic residues" evidence="1">
    <location>
        <begin position="29"/>
        <end position="39"/>
    </location>
</feature>
<evidence type="ECO:0000259" key="2">
    <source>
        <dbReference type="Pfam" id="PF02120"/>
    </source>
</evidence>